<organism evidence="3 4">
    <name type="scientific">Tessaracoccus aquimaris</name>
    <dbReference type="NCBI Taxonomy" id="1332264"/>
    <lineage>
        <taxon>Bacteria</taxon>
        <taxon>Bacillati</taxon>
        <taxon>Actinomycetota</taxon>
        <taxon>Actinomycetes</taxon>
        <taxon>Propionibacteriales</taxon>
        <taxon>Propionibacteriaceae</taxon>
        <taxon>Tessaracoccus</taxon>
    </lineage>
</organism>
<dbReference type="AlphaFoldDB" id="A0A1Q2CLQ0"/>
<sequence length="317" mass="33666">MESRMVGTSDLVVSVVGMGCNNFSRPRTDTETQQGSTAVIRAAVDAGITFFDGADIYGSEPGRSEEFMGVALEGIRDQVVLATKFGHRGVTFPGSDGWGAKGGDRYIRSSVEGSLRRLRTDRIDLLQMHTPDEATPIEETLAALTRLVDEGKVRHIGHSNFDAAQATEAAAVAERDGLARFVSAQNEYSLISRGVESDLLPVAQDLGLGVFPYFPLANGLLTGKYTRGGGGEGRLSKLKPALLDATDWDRLEAYQRICDGAGVTMLEATLQWLLAQRPVSSVIAGATTIAQVAQNAAAGAAPVPAEVIAAVDELFRP</sequence>
<dbReference type="STRING" id="1332264.BW730_05410"/>
<evidence type="ECO:0000313" key="3">
    <source>
        <dbReference type="EMBL" id="AQP47037.1"/>
    </source>
</evidence>
<evidence type="ECO:0000259" key="2">
    <source>
        <dbReference type="Pfam" id="PF00248"/>
    </source>
</evidence>
<dbReference type="InterPro" id="IPR036812">
    <property type="entry name" value="NAD(P)_OxRdtase_dom_sf"/>
</dbReference>
<accession>A0A1Q2CLQ0</accession>
<dbReference type="OrthoDB" id="3664926at2"/>
<dbReference type="PANTHER" id="PTHR43364">
    <property type="entry name" value="NADH-SPECIFIC METHYLGLYOXAL REDUCTASE-RELATED"/>
    <property type="match status" value="1"/>
</dbReference>
<name>A0A1Q2CLQ0_9ACTN</name>
<keyword evidence="4" id="KW-1185">Reference proteome</keyword>
<dbReference type="GO" id="GO:0005829">
    <property type="term" value="C:cytosol"/>
    <property type="evidence" value="ECO:0007669"/>
    <property type="project" value="TreeGrafter"/>
</dbReference>
<dbReference type="InterPro" id="IPR023210">
    <property type="entry name" value="NADP_OxRdtase_dom"/>
</dbReference>
<evidence type="ECO:0000256" key="1">
    <source>
        <dbReference type="ARBA" id="ARBA00023002"/>
    </source>
</evidence>
<dbReference type="PRINTS" id="PR00069">
    <property type="entry name" value="ALDKETRDTASE"/>
</dbReference>
<dbReference type="EMBL" id="CP019606">
    <property type="protein sequence ID" value="AQP47037.1"/>
    <property type="molecule type" value="Genomic_DNA"/>
</dbReference>
<keyword evidence="1" id="KW-0560">Oxidoreductase</keyword>
<dbReference type="Gene3D" id="3.20.20.100">
    <property type="entry name" value="NADP-dependent oxidoreductase domain"/>
    <property type="match status" value="1"/>
</dbReference>
<dbReference type="KEGG" id="tes:BW730_05410"/>
<evidence type="ECO:0000313" key="4">
    <source>
        <dbReference type="Proteomes" id="UP000188145"/>
    </source>
</evidence>
<dbReference type="SUPFAM" id="SSF51430">
    <property type="entry name" value="NAD(P)-linked oxidoreductase"/>
    <property type="match status" value="1"/>
</dbReference>
<dbReference type="GO" id="GO:0016491">
    <property type="term" value="F:oxidoreductase activity"/>
    <property type="evidence" value="ECO:0007669"/>
    <property type="project" value="UniProtKB-KW"/>
</dbReference>
<reference evidence="4" key="1">
    <citation type="submission" date="2017-02" db="EMBL/GenBank/DDBJ databases">
        <title>Tessaracoccus aquaemaris sp. nov., isolated from the intestine of a Korean rockfish, Sebastes schlegelii, in a marine aquaculture pond.</title>
        <authorList>
            <person name="Tak E.J."/>
            <person name="Bae J.-W."/>
        </authorList>
    </citation>
    <scope>NUCLEOTIDE SEQUENCE [LARGE SCALE GENOMIC DNA]</scope>
    <source>
        <strain evidence="4">NSG39</strain>
    </source>
</reference>
<gene>
    <name evidence="3" type="ORF">BW730_05410</name>
</gene>
<dbReference type="RefSeq" id="WP_077685358.1">
    <property type="nucleotide sequence ID" value="NZ_CP019606.1"/>
</dbReference>
<dbReference type="InterPro" id="IPR020471">
    <property type="entry name" value="AKR"/>
</dbReference>
<protein>
    <submittedName>
        <fullName evidence="3">Aldo/keto reductase</fullName>
    </submittedName>
</protein>
<proteinExistence type="predicted"/>
<dbReference type="InterPro" id="IPR050523">
    <property type="entry name" value="AKR_Detox_Biosynth"/>
</dbReference>
<dbReference type="Pfam" id="PF00248">
    <property type="entry name" value="Aldo_ket_red"/>
    <property type="match status" value="1"/>
</dbReference>
<dbReference type="Proteomes" id="UP000188145">
    <property type="component" value="Chromosome"/>
</dbReference>
<feature type="domain" description="NADP-dependent oxidoreductase" evidence="2">
    <location>
        <begin position="17"/>
        <end position="314"/>
    </location>
</feature>
<dbReference type="PANTHER" id="PTHR43364:SF4">
    <property type="entry name" value="NAD(P)-LINKED OXIDOREDUCTASE SUPERFAMILY PROTEIN"/>
    <property type="match status" value="1"/>
</dbReference>